<evidence type="ECO:0000313" key="7">
    <source>
        <dbReference type="Proteomes" id="UP001457282"/>
    </source>
</evidence>
<keyword evidence="2 3" id="KW-0539">Nucleus</keyword>
<evidence type="ECO:0000256" key="1">
    <source>
        <dbReference type="ARBA" id="ARBA00004584"/>
    </source>
</evidence>
<dbReference type="GO" id="GO:0000775">
    <property type="term" value="C:chromosome, centromeric region"/>
    <property type="evidence" value="ECO:0007669"/>
    <property type="project" value="UniProtKB-SubCell"/>
</dbReference>
<evidence type="ECO:0000313" key="6">
    <source>
        <dbReference type="EMBL" id="KAK9913957.1"/>
    </source>
</evidence>
<dbReference type="GO" id="GO:0005634">
    <property type="term" value="C:nucleus"/>
    <property type="evidence" value="ECO:0007669"/>
    <property type="project" value="UniProtKB-SubCell"/>
</dbReference>
<comment type="subcellular location">
    <subcellularLocation>
        <location evidence="1">Chromosome</location>
        <location evidence="1">Centromere</location>
    </subcellularLocation>
    <subcellularLocation>
        <location evidence="3">Nucleus</location>
    </subcellularLocation>
</comment>
<dbReference type="InterPro" id="IPR015947">
    <property type="entry name" value="PUA-like_sf"/>
</dbReference>
<dbReference type="GO" id="GO:0003690">
    <property type="term" value="F:double-stranded DNA binding"/>
    <property type="evidence" value="ECO:0007669"/>
    <property type="project" value="TreeGrafter"/>
</dbReference>
<dbReference type="SUPFAM" id="SSF88697">
    <property type="entry name" value="PUA domain-like"/>
    <property type="match status" value="1"/>
</dbReference>
<keyword evidence="7" id="KW-1185">Reference proteome</keyword>
<evidence type="ECO:0000256" key="4">
    <source>
        <dbReference type="SAM" id="MobiDB-lite"/>
    </source>
</evidence>
<reference evidence="6 7" key="1">
    <citation type="journal article" date="2023" name="G3 (Bethesda)">
        <title>A chromosome-length genome assembly and annotation of blackberry (Rubus argutus, cv. 'Hillquist').</title>
        <authorList>
            <person name="Bruna T."/>
            <person name="Aryal R."/>
            <person name="Dudchenko O."/>
            <person name="Sargent D.J."/>
            <person name="Mead D."/>
            <person name="Buti M."/>
            <person name="Cavallini A."/>
            <person name="Hytonen T."/>
            <person name="Andres J."/>
            <person name="Pham M."/>
            <person name="Weisz D."/>
            <person name="Mascagni F."/>
            <person name="Usai G."/>
            <person name="Natali L."/>
            <person name="Bassil N."/>
            <person name="Fernandez G.E."/>
            <person name="Lomsadze A."/>
            <person name="Armour M."/>
            <person name="Olukolu B."/>
            <person name="Poorten T."/>
            <person name="Britton C."/>
            <person name="Davik J."/>
            <person name="Ashrafi H."/>
            <person name="Aiden E.L."/>
            <person name="Borodovsky M."/>
            <person name="Worthington M."/>
        </authorList>
    </citation>
    <scope>NUCLEOTIDE SEQUENCE [LARGE SCALE GENOMIC DNA]</scope>
    <source>
        <strain evidence="6">PI 553951</strain>
    </source>
</reference>
<dbReference type="Proteomes" id="UP001457282">
    <property type="component" value="Unassembled WGS sequence"/>
</dbReference>
<name>A0AAW1W4H5_RUBAR</name>
<dbReference type="EMBL" id="JBEDUW010000007">
    <property type="protein sequence ID" value="KAK9913957.1"/>
    <property type="molecule type" value="Genomic_DNA"/>
</dbReference>
<feature type="region of interest" description="Disordered" evidence="4">
    <location>
        <begin position="216"/>
        <end position="235"/>
    </location>
</feature>
<evidence type="ECO:0000256" key="3">
    <source>
        <dbReference type="PROSITE-ProRule" id="PRU00358"/>
    </source>
</evidence>
<dbReference type="AlphaFoldDB" id="A0AAW1W4H5"/>
<sequence>MRPRVGAVRDFPKGCGPKKNDPLLPRVEAVRDFPQGCGRLVVSSLKSSGADHAICFDNFGKHAKGKSLIPFGKDKEREHRTVSHKLSVVNVVDKDCNKVNKALAAFEEILSEMDRECDANNSSKQKGWNLYIEAAMYLKKQDKWINTRKRIGHIPGVKVGDKFRYRAELAIVGLHSQFQSGIDYMKNDGKTLATSVVESGRYDNATESPDVMTYTGQGGNPMVTKGKPKDQKPERGNLALMNSKEARTPVRVIRSYKFSKESGYVYDGLYMVDDFWQERGDFHKLVYKFLLSRMSEQPKLTLCNS</sequence>
<gene>
    <name evidence="6" type="ORF">M0R45_037756</name>
</gene>
<accession>A0AAW1W4H5</accession>
<dbReference type="PROSITE" id="PS51015">
    <property type="entry name" value="YDG"/>
    <property type="match status" value="1"/>
</dbReference>
<protein>
    <recommendedName>
        <fullName evidence="5">YDG domain-containing protein</fullName>
    </recommendedName>
</protein>
<dbReference type="InterPro" id="IPR003105">
    <property type="entry name" value="SRA_YDG"/>
</dbReference>
<dbReference type="GO" id="GO:0042054">
    <property type="term" value="F:histone methyltransferase activity"/>
    <property type="evidence" value="ECO:0007669"/>
    <property type="project" value="TreeGrafter"/>
</dbReference>
<dbReference type="SMART" id="SM00466">
    <property type="entry name" value="SRA"/>
    <property type="match status" value="1"/>
</dbReference>
<comment type="caution">
    <text evidence="6">The sequence shown here is derived from an EMBL/GenBank/DDBJ whole genome shotgun (WGS) entry which is preliminary data.</text>
</comment>
<dbReference type="Gene3D" id="2.30.280.10">
    <property type="entry name" value="SRA-YDG"/>
    <property type="match status" value="1"/>
</dbReference>
<proteinExistence type="predicted"/>
<organism evidence="6 7">
    <name type="scientific">Rubus argutus</name>
    <name type="common">Southern blackberry</name>
    <dbReference type="NCBI Taxonomy" id="59490"/>
    <lineage>
        <taxon>Eukaryota</taxon>
        <taxon>Viridiplantae</taxon>
        <taxon>Streptophyta</taxon>
        <taxon>Embryophyta</taxon>
        <taxon>Tracheophyta</taxon>
        <taxon>Spermatophyta</taxon>
        <taxon>Magnoliopsida</taxon>
        <taxon>eudicotyledons</taxon>
        <taxon>Gunneridae</taxon>
        <taxon>Pentapetalae</taxon>
        <taxon>rosids</taxon>
        <taxon>fabids</taxon>
        <taxon>Rosales</taxon>
        <taxon>Rosaceae</taxon>
        <taxon>Rosoideae</taxon>
        <taxon>Rosoideae incertae sedis</taxon>
        <taxon>Rubus</taxon>
    </lineage>
</organism>
<evidence type="ECO:0000259" key="5">
    <source>
        <dbReference type="PROSITE" id="PS51015"/>
    </source>
</evidence>
<dbReference type="Pfam" id="PF02182">
    <property type="entry name" value="SAD_SRA"/>
    <property type="match status" value="1"/>
</dbReference>
<dbReference type="InterPro" id="IPR051357">
    <property type="entry name" value="H3K9_HMTase_SUVAR3-9"/>
</dbReference>
<dbReference type="InterPro" id="IPR036987">
    <property type="entry name" value="SRA-YDG_sf"/>
</dbReference>
<dbReference type="PANTHER" id="PTHR45660">
    <property type="entry name" value="HISTONE-LYSINE N-METHYLTRANSFERASE SETMAR"/>
    <property type="match status" value="1"/>
</dbReference>
<evidence type="ECO:0000256" key="2">
    <source>
        <dbReference type="ARBA" id="ARBA00023242"/>
    </source>
</evidence>
<dbReference type="PANTHER" id="PTHR45660:SF46">
    <property type="entry name" value="HISTONE-LYSINE N-METHYLTRANSFERASE, H3 LYSINE-9 SPECIFIC SUVH6"/>
    <property type="match status" value="1"/>
</dbReference>
<feature type="domain" description="YDG" evidence="5">
    <location>
        <begin position="152"/>
        <end position="293"/>
    </location>
</feature>